<feature type="transmembrane region" description="Helical" evidence="10">
    <location>
        <begin position="306"/>
        <end position="327"/>
    </location>
</feature>
<feature type="compositionally biased region" description="Acidic residues" evidence="9">
    <location>
        <begin position="471"/>
        <end position="481"/>
    </location>
</feature>
<feature type="transmembrane region" description="Helical" evidence="10">
    <location>
        <begin position="108"/>
        <end position="135"/>
    </location>
</feature>
<dbReference type="GO" id="GO:0007218">
    <property type="term" value="P:neuropeptide signaling pathway"/>
    <property type="evidence" value="ECO:0007669"/>
    <property type="project" value="TreeGrafter"/>
</dbReference>
<comment type="caution">
    <text evidence="12">The sequence shown here is derived from an EMBL/GenBank/DDBJ whole genome shotgun (WGS) entry which is preliminary data.</text>
</comment>
<evidence type="ECO:0000256" key="7">
    <source>
        <dbReference type="ARBA" id="ARBA00023170"/>
    </source>
</evidence>
<feature type="compositionally biased region" description="Acidic residues" evidence="9">
    <location>
        <begin position="622"/>
        <end position="637"/>
    </location>
</feature>
<dbReference type="OrthoDB" id="10064860at2759"/>
<dbReference type="GO" id="GO:0005886">
    <property type="term" value="C:plasma membrane"/>
    <property type="evidence" value="ECO:0007669"/>
    <property type="project" value="UniProtKB-SubCell"/>
</dbReference>
<evidence type="ECO:0000313" key="15">
    <source>
        <dbReference type="EMBL" id="CAF3652928.1"/>
    </source>
</evidence>
<evidence type="ECO:0000256" key="10">
    <source>
        <dbReference type="SAM" id="Phobius"/>
    </source>
</evidence>
<comment type="subcellular location">
    <subcellularLocation>
        <location evidence="1">Cell membrane</location>
        <topology evidence="1">Multi-pass membrane protein</topology>
    </subcellularLocation>
</comment>
<feature type="transmembrane region" description="Helical" evidence="10">
    <location>
        <begin position="348"/>
        <end position="368"/>
    </location>
</feature>
<sequence>MSGNRPSLRERIKSPFSRAKEKVKEKVKEKAAQHNITFFIPHNFSNDSNDTSHHHHRFHRPHISQTFHGIKDALKNKTKIFVDEKLDLHSNKTGFYDSLFSPKTENDYYLMTALICLWVIASLCIIPSIIIVFTTSKTKKDDDKSKKKDSGASTNMIFIHIFICELFYLIFVLLAMINAYKDFTLGPNICDIANYGVYVTIPIMQFSLLFLSLERLVKHFNIQFTCSRIFARSYVVQLVLVGIWVICAGLLIAFILIKSHLNFNFIKDKITDLAPPLLGDLTKHFKKKTFRCSIDGRISSVFKTGFIILFVILIVKPIIIGVGFNLFSPWCCKGKQKRELISKGEHRTTFLVTIFLLLNIFFSFPYYFVSMFNSVLTRIQSTKDVFTIVLKICFILRISNIIFECLAFYIFERNSWRFLSKILYYLTCKRFTRLEVNDDDVLTSTDKGVNDSIKDLLNPQHSSISIHESGEDLNEDDNEDDGTMRRQNQNQKQDEHIEQNHVNSKNKPEKRKSSVSSDADVAPPQKVKTSVRQDSVSNASSDDENEPISQPIKNSTKTEYRNLVHNETSDNETKPATVRGEKKKNKPIEQDNKHKSKRLPANSKMNNYARPRSDEGSTDEEKNIDDDDDDAVEEDENSSANEENTNNNRSKNHVANHKNKIRSKKETQKNEPFNDGITFAPKHASKTINTNKSKTISHHTQQNNINKKNTTKVNLSKYHDKLLAISDEV</sequence>
<dbReference type="PANTHER" id="PTHR24229:SF40">
    <property type="entry name" value="ALLATOSTATIN C RECEPTOR 1-RELATED"/>
    <property type="match status" value="1"/>
</dbReference>
<feature type="compositionally biased region" description="Polar residues" evidence="9">
    <location>
        <begin position="527"/>
        <end position="540"/>
    </location>
</feature>
<dbReference type="GO" id="GO:0043005">
    <property type="term" value="C:neuron projection"/>
    <property type="evidence" value="ECO:0007669"/>
    <property type="project" value="TreeGrafter"/>
</dbReference>
<evidence type="ECO:0000256" key="9">
    <source>
        <dbReference type="SAM" id="MobiDB-lite"/>
    </source>
</evidence>
<dbReference type="Proteomes" id="UP000663829">
    <property type="component" value="Unassembled WGS sequence"/>
</dbReference>
<organism evidence="12 16">
    <name type="scientific">Didymodactylos carnosus</name>
    <dbReference type="NCBI Taxonomy" id="1234261"/>
    <lineage>
        <taxon>Eukaryota</taxon>
        <taxon>Metazoa</taxon>
        <taxon>Spiralia</taxon>
        <taxon>Gnathifera</taxon>
        <taxon>Rotifera</taxon>
        <taxon>Eurotatoria</taxon>
        <taxon>Bdelloidea</taxon>
        <taxon>Philodinida</taxon>
        <taxon>Philodinidae</taxon>
        <taxon>Didymodactylos</taxon>
    </lineage>
</organism>
<dbReference type="Proteomes" id="UP000681722">
    <property type="component" value="Unassembled WGS sequence"/>
</dbReference>
<evidence type="ECO:0000313" key="13">
    <source>
        <dbReference type="EMBL" id="CAF0868122.1"/>
    </source>
</evidence>
<feature type="transmembrane region" description="Helical" evidence="10">
    <location>
        <begin position="388"/>
        <end position="411"/>
    </location>
</feature>
<dbReference type="AlphaFoldDB" id="A0A813SE25"/>
<dbReference type="PANTHER" id="PTHR24229">
    <property type="entry name" value="NEUROPEPTIDES RECEPTOR"/>
    <property type="match status" value="1"/>
</dbReference>
<dbReference type="SUPFAM" id="SSF81321">
    <property type="entry name" value="Family A G protein-coupled receptor-like"/>
    <property type="match status" value="1"/>
</dbReference>
<evidence type="ECO:0000256" key="6">
    <source>
        <dbReference type="ARBA" id="ARBA00023136"/>
    </source>
</evidence>
<dbReference type="Gene3D" id="1.20.1070.10">
    <property type="entry name" value="Rhodopsin 7-helix transmembrane proteins"/>
    <property type="match status" value="1"/>
</dbReference>
<dbReference type="Proteomes" id="UP000677228">
    <property type="component" value="Unassembled WGS sequence"/>
</dbReference>
<evidence type="ECO:0000256" key="4">
    <source>
        <dbReference type="ARBA" id="ARBA00022989"/>
    </source>
</evidence>
<name>A0A813SE25_9BILA</name>
<dbReference type="InterPro" id="IPR017452">
    <property type="entry name" value="GPCR_Rhodpsn_7TM"/>
</dbReference>
<feature type="transmembrane region" description="Helical" evidence="10">
    <location>
        <begin position="192"/>
        <end position="213"/>
    </location>
</feature>
<evidence type="ECO:0000313" key="14">
    <source>
        <dbReference type="EMBL" id="CAF3584108.1"/>
    </source>
</evidence>
<dbReference type="EMBL" id="CAJNOK010002622">
    <property type="protein sequence ID" value="CAF0868122.1"/>
    <property type="molecule type" value="Genomic_DNA"/>
</dbReference>
<feature type="transmembrane region" description="Helical" evidence="10">
    <location>
        <begin position="156"/>
        <end position="180"/>
    </location>
</feature>
<evidence type="ECO:0000256" key="2">
    <source>
        <dbReference type="ARBA" id="ARBA00022475"/>
    </source>
</evidence>
<evidence type="ECO:0000256" key="5">
    <source>
        <dbReference type="ARBA" id="ARBA00023040"/>
    </source>
</evidence>
<feature type="region of interest" description="Disordered" evidence="9">
    <location>
        <begin position="464"/>
        <end position="684"/>
    </location>
</feature>
<evidence type="ECO:0000256" key="8">
    <source>
        <dbReference type="ARBA" id="ARBA00023224"/>
    </source>
</evidence>
<keyword evidence="16" id="KW-1185">Reference proteome</keyword>
<feature type="compositionally biased region" description="Low complexity" evidence="9">
    <location>
        <begin position="638"/>
        <end position="649"/>
    </location>
</feature>
<evidence type="ECO:0000259" key="11">
    <source>
        <dbReference type="PROSITE" id="PS50262"/>
    </source>
</evidence>
<dbReference type="Proteomes" id="UP000682733">
    <property type="component" value="Unassembled WGS sequence"/>
</dbReference>
<gene>
    <name evidence="12" type="ORF">GPM918_LOCUS3422</name>
    <name evidence="13" type="ORF">OVA965_LOCUS7986</name>
    <name evidence="14" type="ORF">SRO942_LOCUS3422</name>
    <name evidence="15" type="ORF">TMI583_LOCUS7982</name>
</gene>
<accession>A0A813SE25</accession>
<evidence type="ECO:0000313" key="12">
    <source>
        <dbReference type="EMBL" id="CAF0799230.1"/>
    </source>
</evidence>
<proteinExistence type="predicted"/>
<evidence type="ECO:0000313" key="16">
    <source>
        <dbReference type="Proteomes" id="UP000663829"/>
    </source>
</evidence>
<feature type="compositionally biased region" description="Basic and acidic residues" evidence="9">
    <location>
        <begin position="556"/>
        <end position="573"/>
    </location>
</feature>
<dbReference type="EMBL" id="CAJOBA010002623">
    <property type="protein sequence ID" value="CAF3652928.1"/>
    <property type="molecule type" value="Genomic_DNA"/>
</dbReference>
<keyword evidence="6 10" id="KW-0472">Membrane</keyword>
<keyword evidence="7" id="KW-0675">Receptor</keyword>
<feature type="compositionally biased region" description="Basic residues" evidence="9">
    <location>
        <begin position="650"/>
        <end position="663"/>
    </location>
</feature>
<dbReference type="EMBL" id="CAJOBC010000423">
    <property type="protein sequence ID" value="CAF3584108.1"/>
    <property type="molecule type" value="Genomic_DNA"/>
</dbReference>
<protein>
    <recommendedName>
        <fullName evidence="11">G-protein coupled receptors family 1 profile domain-containing protein</fullName>
    </recommendedName>
</protein>
<dbReference type="GO" id="GO:0042923">
    <property type="term" value="F:neuropeptide binding"/>
    <property type="evidence" value="ECO:0007669"/>
    <property type="project" value="TreeGrafter"/>
</dbReference>
<evidence type="ECO:0000256" key="1">
    <source>
        <dbReference type="ARBA" id="ARBA00004651"/>
    </source>
</evidence>
<evidence type="ECO:0000256" key="3">
    <source>
        <dbReference type="ARBA" id="ARBA00022692"/>
    </source>
</evidence>
<dbReference type="PROSITE" id="PS50262">
    <property type="entry name" value="G_PROTEIN_RECEP_F1_2"/>
    <property type="match status" value="1"/>
</dbReference>
<feature type="transmembrane region" description="Helical" evidence="10">
    <location>
        <begin position="234"/>
        <end position="257"/>
    </location>
</feature>
<feature type="domain" description="G-protein coupled receptors family 1 profile" evidence="11">
    <location>
        <begin position="127"/>
        <end position="408"/>
    </location>
</feature>
<reference evidence="12" key="1">
    <citation type="submission" date="2021-02" db="EMBL/GenBank/DDBJ databases">
        <authorList>
            <person name="Nowell W R."/>
        </authorList>
    </citation>
    <scope>NUCLEOTIDE SEQUENCE</scope>
</reference>
<keyword evidence="4 10" id="KW-1133">Transmembrane helix</keyword>
<dbReference type="EMBL" id="CAJNOQ010000423">
    <property type="protein sequence ID" value="CAF0799230.1"/>
    <property type="molecule type" value="Genomic_DNA"/>
</dbReference>
<keyword evidence="5" id="KW-0297">G-protein coupled receptor</keyword>
<keyword evidence="8" id="KW-0807">Transducer</keyword>
<feature type="compositionally biased region" description="Basic and acidic residues" evidence="9">
    <location>
        <begin position="611"/>
        <end position="621"/>
    </location>
</feature>
<keyword evidence="2" id="KW-1003">Cell membrane</keyword>
<dbReference type="GO" id="GO:0004930">
    <property type="term" value="F:G protein-coupled receptor activity"/>
    <property type="evidence" value="ECO:0007669"/>
    <property type="project" value="UniProtKB-KW"/>
</dbReference>
<keyword evidence="3 10" id="KW-0812">Transmembrane</keyword>